<dbReference type="SUPFAM" id="SSF50685">
    <property type="entry name" value="Barwin-like endoglucanases"/>
    <property type="match status" value="1"/>
</dbReference>
<dbReference type="Proteomes" id="UP000217311">
    <property type="component" value="Chromosome"/>
</dbReference>
<dbReference type="Gene3D" id="2.40.40.10">
    <property type="entry name" value="RlpA-like domain"/>
    <property type="match status" value="1"/>
</dbReference>
<reference evidence="4" key="1">
    <citation type="submission" date="2017-09" db="EMBL/GenBank/DDBJ databases">
        <title>Genome evolution observed in wild isolates of Caulobacter crescentus.</title>
        <authorList>
            <person name="Ely B."/>
            <person name="Wilson K."/>
            <person name="Scott D."/>
        </authorList>
    </citation>
    <scope>NUCLEOTIDE SEQUENCE [LARGE SCALE GENOMIC DNA]</scope>
    <source>
        <strain evidence="4">CB13b1a</strain>
    </source>
</reference>
<dbReference type="RefSeq" id="WP_096050765.1">
    <property type="nucleotide sequence ID" value="NZ_CP023315.3"/>
</dbReference>
<dbReference type="EMBL" id="CP023315">
    <property type="protein sequence ID" value="ATC31302.1"/>
    <property type="molecule type" value="Genomic_DNA"/>
</dbReference>
<evidence type="ECO:0000259" key="2">
    <source>
        <dbReference type="Pfam" id="PF06725"/>
    </source>
</evidence>
<evidence type="ECO:0000256" key="1">
    <source>
        <dbReference type="SAM" id="SignalP"/>
    </source>
</evidence>
<name>A0A290MHM1_CAUVI</name>
<dbReference type="AlphaFoldDB" id="A0A290MHM1"/>
<feature type="domain" description="3D" evidence="2">
    <location>
        <begin position="92"/>
        <end position="151"/>
    </location>
</feature>
<dbReference type="CDD" id="cd22785">
    <property type="entry name" value="DPBB_MltA-like"/>
    <property type="match status" value="1"/>
</dbReference>
<dbReference type="InterPro" id="IPR010611">
    <property type="entry name" value="3D_dom"/>
</dbReference>
<protein>
    <recommendedName>
        <fullName evidence="2">3D domain-containing protein</fullName>
    </recommendedName>
</protein>
<dbReference type="InterPro" id="IPR036908">
    <property type="entry name" value="RlpA-like_sf"/>
</dbReference>
<dbReference type="GO" id="GO:0004553">
    <property type="term" value="F:hydrolase activity, hydrolyzing O-glycosyl compounds"/>
    <property type="evidence" value="ECO:0007669"/>
    <property type="project" value="InterPro"/>
</dbReference>
<gene>
    <name evidence="3" type="ORF">CA606_02485</name>
</gene>
<dbReference type="GO" id="GO:0009254">
    <property type="term" value="P:peptidoglycan turnover"/>
    <property type="evidence" value="ECO:0007669"/>
    <property type="project" value="InterPro"/>
</dbReference>
<keyword evidence="1" id="KW-0732">Signal</keyword>
<organism evidence="3 4">
    <name type="scientific">Caulobacter vibrioides</name>
    <name type="common">Caulobacter crescentus</name>
    <dbReference type="NCBI Taxonomy" id="155892"/>
    <lineage>
        <taxon>Bacteria</taxon>
        <taxon>Pseudomonadati</taxon>
        <taxon>Pseudomonadota</taxon>
        <taxon>Alphaproteobacteria</taxon>
        <taxon>Caulobacterales</taxon>
        <taxon>Caulobacteraceae</taxon>
        <taxon>Caulobacter</taxon>
    </lineage>
</organism>
<proteinExistence type="predicted"/>
<dbReference type="Pfam" id="PF06725">
    <property type="entry name" value="3D"/>
    <property type="match status" value="1"/>
</dbReference>
<sequence>MRRKLAGILATAVISAFAAPAIAATAPEADSATASATPATHADPLGDLITSALSGGALPGSVEWKMKATMYHAGAKGIRAFDSLGCRVAAMRTVAVDPKVIPRRTVIFIKETVGLPMPNGEKHDGYWYASDIGGAIKGLKLDLFSGVGASSMKALRGLDLSSLSVSKVGEFKGCPPQ</sequence>
<dbReference type="GO" id="GO:0019867">
    <property type="term" value="C:outer membrane"/>
    <property type="evidence" value="ECO:0007669"/>
    <property type="project" value="InterPro"/>
</dbReference>
<evidence type="ECO:0000313" key="4">
    <source>
        <dbReference type="Proteomes" id="UP000217311"/>
    </source>
</evidence>
<evidence type="ECO:0000313" key="3">
    <source>
        <dbReference type="EMBL" id="ATC31302.1"/>
    </source>
</evidence>
<feature type="chain" id="PRO_5012629085" description="3D domain-containing protein" evidence="1">
    <location>
        <begin position="24"/>
        <end position="177"/>
    </location>
</feature>
<accession>A0A290MHM1</accession>
<feature type="signal peptide" evidence="1">
    <location>
        <begin position="1"/>
        <end position="23"/>
    </location>
</feature>